<dbReference type="STRING" id="310782.SAMN05216499_1438"/>
<dbReference type="EMBL" id="FRBI01000043">
    <property type="protein sequence ID" value="SHN35277.1"/>
    <property type="molecule type" value="Genomic_DNA"/>
</dbReference>
<dbReference type="SUPFAM" id="SSF56349">
    <property type="entry name" value="DNA breaking-rejoining enzymes"/>
    <property type="match status" value="1"/>
</dbReference>
<dbReference type="PROSITE" id="PS51898">
    <property type="entry name" value="TYR_RECOMBINASE"/>
    <property type="match status" value="1"/>
</dbReference>
<evidence type="ECO:0000256" key="1">
    <source>
        <dbReference type="ARBA" id="ARBA00023172"/>
    </source>
</evidence>
<dbReference type="GO" id="GO:0015074">
    <property type="term" value="P:DNA integration"/>
    <property type="evidence" value="ECO:0007669"/>
    <property type="project" value="InterPro"/>
</dbReference>
<sequence>MGLRCREVRSAHRKKTLVNAVGYAFGGCGAGEDLIPEIPWQVPRDDEEVDPRVVVNPGQARSLLDALSYVGLYRRARGRRLVGFFAGMYYAGLRPEEAAAVKYQDCVLPAQGWGRFVLHETRPQAGKKYTYSGRNHDERGLKSRKGGAVRVVPLSPQLVTIGRQSVDTFGTAADGRMFFTERGRVLGSSGYRTTLRDARVLALPPDLVESPLVARAYDLRHSALSTWLNAGVDPTEVAERAGNTVETLLRTYAKCIYGRQTVANGRIDKFLGDYE</sequence>
<dbReference type="AlphaFoldDB" id="A0A1M7QU03"/>
<evidence type="ECO:0000313" key="4">
    <source>
        <dbReference type="Proteomes" id="UP000184111"/>
    </source>
</evidence>
<dbReference type="InterPro" id="IPR002104">
    <property type="entry name" value="Integrase_catalytic"/>
</dbReference>
<dbReference type="Proteomes" id="UP000184111">
    <property type="component" value="Unassembled WGS sequence"/>
</dbReference>
<dbReference type="PROSITE" id="PS51257">
    <property type="entry name" value="PROKAR_LIPOPROTEIN"/>
    <property type="match status" value="1"/>
</dbReference>
<dbReference type="InterPro" id="IPR011010">
    <property type="entry name" value="DNA_brk_join_enz"/>
</dbReference>
<gene>
    <name evidence="3" type="ORF">SAMN05216499_1438</name>
</gene>
<dbReference type="InterPro" id="IPR013762">
    <property type="entry name" value="Integrase-like_cat_sf"/>
</dbReference>
<organism evidence="3 4">
    <name type="scientific">Actinacidiphila paucisporea</name>
    <dbReference type="NCBI Taxonomy" id="310782"/>
    <lineage>
        <taxon>Bacteria</taxon>
        <taxon>Bacillati</taxon>
        <taxon>Actinomycetota</taxon>
        <taxon>Actinomycetes</taxon>
        <taxon>Kitasatosporales</taxon>
        <taxon>Streptomycetaceae</taxon>
        <taxon>Actinacidiphila</taxon>
    </lineage>
</organism>
<feature type="domain" description="Tyr recombinase" evidence="2">
    <location>
        <begin position="49"/>
        <end position="265"/>
    </location>
</feature>
<keyword evidence="4" id="KW-1185">Reference proteome</keyword>
<protein>
    <submittedName>
        <fullName evidence="3">Phage integrase family protein</fullName>
    </submittedName>
</protein>
<proteinExistence type="predicted"/>
<keyword evidence="1" id="KW-0233">DNA recombination</keyword>
<dbReference type="GO" id="GO:0006310">
    <property type="term" value="P:DNA recombination"/>
    <property type="evidence" value="ECO:0007669"/>
    <property type="project" value="UniProtKB-KW"/>
</dbReference>
<accession>A0A1M7QU03</accession>
<reference evidence="3 4" key="1">
    <citation type="submission" date="2016-11" db="EMBL/GenBank/DDBJ databases">
        <authorList>
            <person name="Jaros S."/>
            <person name="Januszkiewicz K."/>
            <person name="Wedrychowicz H."/>
        </authorList>
    </citation>
    <scope>NUCLEOTIDE SEQUENCE [LARGE SCALE GENOMIC DNA]</scope>
    <source>
        <strain evidence="3 4">CGMCC 4.2025</strain>
    </source>
</reference>
<evidence type="ECO:0000259" key="2">
    <source>
        <dbReference type="PROSITE" id="PS51898"/>
    </source>
</evidence>
<evidence type="ECO:0000313" key="3">
    <source>
        <dbReference type="EMBL" id="SHN35277.1"/>
    </source>
</evidence>
<dbReference type="Gene3D" id="1.10.443.10">
    <property type="entry name" value="Intergrase catalytic core"/>
    <property type="match status" value="1"/>
</dbReference>
<dbReference type="GO" id="GO:0003677">
    <property type="term" value="F:DNA binding"/>
    <property type="evidence" value="ECO:0007669"/>
    <property type="project" value="InterPro"/>
</dbReference>
<name>A0A1M7QU03_9ACTN</name>